<dbReference type="Pfam" id="PF08284">
    <property type="entry name" value="RVP_2"/>
    <property type="match status" value="1"/>
</dbReference>
<dbReference type="OrthoDB" id="1933597at2759"/>
<dbReference type="InterPro" id="IPR021109">
    <property type="entry name" value="Peptidase_aspartic_dom_sf"/>
</dbReference>
<keyword evidence="3" id="KW-0540">Nuclease</keyword>
<dbReference type="EMBL" id="LSSM01004655">
    <property type="protein sequence ID" value="OMJ14432.1"/>
    <property type="molecule type" value="Genomic_DNA"/>
</dbReference>
<dbReference type="GO" id="GO:0016779">
    <property type="term" value="F:nucleotidyltransferase activity"/>
    <property type="evidence" value="ECO:0007669"/>
    <property type="project" value="UniProtKB-KW"/>
</dbReference>
<keyword evidence="8" id="KW-1185">Reference proteome</keyword>
<dbReference type="SUPFAM" id="SSF50630">
    <property type="entry name" value="Acid proteases"/>
    <property type="match status" value="1"/>
</dbReference>
<dbReference type="Pfam" id="PF17919">
    <property type="entry name" value="RT_RNaseH_2"/>
    <property type="match status" value="1"/>
</dbReference>
<keyword evidence="4" id="KW-0255">Endonuclease</keyword>
<protein>
    <submittedName>
        <fullName evidence="7">Retrovirus-related Pol polyprotein from transposon</fullName>
    </submittedName>
</protein>
<keyword evidence="1" id="KW-0808">Transferase</keyword>
<dbReference type="InterPro" id="IPR043502">
    <property type="entry name" value="DNA/RNA_pol_sf"/>
</dbReference>
<keyword evidence="5" id="KW-0511">Multifunctional enzyme</keyword>
<evidence type="ECO:0000256" key="4">
    <source>
        <dbReference type="ARBA" id="ARBA00022759"/>
    </source>
</evidence>
<dbReference type="AlphaFoldDB" id="A0A1R1XIG3"/>
<evidence type="ECO:0000256" key="2">
    <source>
        <dbReference type="ARBA" id="ARBA00022695"/>
    </source>
</evidence>
<dbReference type="InterPro" id="IPR041577">
    <property type="entry name" value="RT_RNaseH_2"/>
</dbReference>
<keyword evidence="2" id="KW-0548">Nucleotidyltransferase</keyword>
<dbReference type="Gene3D" id="2.40.70.10">
    <property type="entry name" value="Acid Proteases"/>
    <property type="match status" value="1"/>
</dbReference>
<dbReference type="CDD" id="cd00303">
    <property type="entry name" value="retropepsin_like"/>
    <property type="match status" value="1"/>
</dbReference>
<evidence type="ECO:0000256" key="3">
    <source>
        <dbReference type="ARBA" id="ARBA00022722"/>
    </source>
</evidence>
<evidence type="ECO:0000259" key="6">
    <source>
        <dbReference type="Pfam" id="PF17919"/>
    </source>
</evidence>
<dbReference type="GO" id="GO:0004519">
    <property type="term" value="F:endonuclease activity"/>
    <property type="evidence" value="ECO:0007669"/>
    <property type="project" value="UniProtKB-KW"/>
</dbReference>
<feature type="domain" description="Reverse transcriptase/retrotransposon-derived protein RNase H-like" evidence="6">
    <location>
        <begin position="230"/>
        <end position="282"/>
    </location>
</feature>
<proteinExistence type="predicted"/>
<dbReference type="SUPFAM" id="SSF56672">
    <property type="entry name" value="DNA/RNA polymerases"/>
    <property type="match status" value="1"/>
</dbReference>
<dbReference type="PANTHER" id="PTHR37984:SF5">
    <property type="entry name" value="PROTEIN NYNRIN-LIKE"/>
    <property type="match status" value="1"/>
</dbReference>
<organism evidence="7 8">
    <name type="scientific">Smittium culicis</name>
    <dbReference type="NCBI Taxonomy" id="133412"/>
    <lineage>
        <taxon>Eukaryota</taxon>
        <taxon>Fungi</taxon>
        <taxon>Fungi incertae sedis</taxon>
        <taxon>Zoopagomycota</taxon>
        <taxon>Kickxellomycotina</taxon>
        <taxon>Harpellomycetes</taxon>
        <taxon>Harpellales</taxon>
        <taxon>Legeriomycetaceae</taxon>
        <taxon>Smittium</taxon>
    </lineage>
</organism>
<gene>
    <name evidence="7" type="ORF">AYI69_g8611</name>
</gene>
<evidence type="ECO:0000256" key="5">
    <source>
        <dbReference type="ARBA" id="ARBA00023268"/>
    </source>
</evidence>
<sequence>MTRALVRIFGNTYWTIIDTGSECSVMTEEFASDENISVEKDSSQVIITSDGKRHNTIGKIQRIPIKIAGNKFPVTTLIMPNASQDIILGLDWLLENGAKINLEDSELILPKGNVDVVLSLSTNRKYPEEESECFGIAKISTDIGEEETSVKEEVKIVLELYDVLLVDELDKLGTTNVIQHEIDTVDASLINARPYKIPHVIKDKSTSELEKMVSQGIIQPCRSEWNAPIEAVRALKIEITTAPVLAHPDWEQEFIVTTDSSLHGVGAIISQKIEGLERPLACQVEA</sequence>
<dbReference type="Gene3D" id="3.10.10.10">
    <property type="entry name" value="HIV Type 1 Reverse Transcriptase, subunit A, domain 1"/>
    <property type="match status" value="1"/>
</dbReference>
<dbReference type="Proteomes" id="UP000187429">
    <property type="component" value="Unassembled WGS sequence"/>
</dbReference>
<evidence type="ECO:0000313" key="7">
    <source>
        <dbReference type="EMBL" id="OMJ14432.1"/>
    </source>
</evidence>
<keyword evidence="4" id="KW-0378">Hydrolase</keyword>
<dbReference type="InterPro" id="IPR050951">
    <property type="entry name" value="Retrovirus_Pol_polyprotein"/>
</dbReference>
<evidence type="ECO:0000313" key="8">
    <source>
        <dbReference type="Proteomes" id="UP000187429"/>
    </source>
</evidence>
<name>A0A1R1XIG3_9FUNG</name>
<accession>A0A1R1XIG3</accession>
<dbReference type="PANTHER" id="PTHR37984">
    <property type="entry name" value="PROTEIN CBG26694"/>
    <property type="match status" value="1"/>
</dbReference>
<evidence type="ECO:0000256" key="1">
    <source>
        <dbReference type="ARBA" id="ARBA00022679"/>
    </source>
</evidence>
<reference evidence="8" key="1">
    <citation type="submission" date="2017-01" db="EMBL/GenBank/DDBJ databases">
        <authorList>
            <person name="Wang Y."/>
            <person name="White M."/>
            <person name="Kvist S."/>
            <person name="Moncalvo J.-M."/>
        </authorList>
    </citation>
    <scope>NUCLEOTIDE SEQUENCE [LARGE SCALE GENOMIC DNA]</scope>
    <source>
        <strain evidence="8">ID-206-W2</strain>
    </source>
</reference>
<comment type="caution">
    <text evidence="7">The sequence shown here is derived from an EMBL/GenBank/DDBJ whole genome shotgun (WGS) entry which is preliminary data.</text>
</comment>